<feature type="transmembrane region" description="Helical" evidence="1">
    <location>
        <begin position="346"/>
        <end position="362"/>
    </location>
</feature>
<evidence type="ECO:0000313" key="2">
    <source>
        <dbReference type="EMBL" id="SCB14003.1"/>
    </source>
</evidence>
<dbReference type="Proteomes" id="UP000186228">
    <property type="component" value="Unassembled WGS sequence"/>
</dbReference>
<name>A0A1C3UEU5_9HYPH</name>
<dbReference type="AlphaFoldDB" id="A0A1C3UEU5"/>
<feature type="transmembrane region" description="Helical" evidence="1">
    <location>
        <begin position="374"/>
        <end position="396"/>
    </location>
</feature>
<evidence type="ECO:0008006" key="4">
    <source>
        <dbReference type="Google" id="ProtNLM"/>
    </source>
</evidence>
<evidence type="ECO:0000313" key="3">
    <source>
        <dbReference type="Proteomes" id="UP000186228"/>
    </source>
</evidence>
<evidence type="ECO:0000256" key="1">
    <source>
        <dbReference type="SAM" id="Phobius"/>
    </source>
</evidence>
<feature type="transmembrane region" description="Helical" evidence="1">
    <location>
        <begin position="288"/>
        <end position="312"/>
    </location>
</feature>
<keyword evidence="3" id="KW-1185">Reference proteome</keyword>
<reference evidence="3" key="1">
    <citation type="submission" date="2016-08" db="EMBL/GenBank/DDBJ databases">
        <authorList>
            <person name="Varghese N."/>
            <person name="Submissions Spin"/>
        </authorList>
    </citation>
    <scope>NUCLEOTIDE SEQUENCE [LARGE SCALE GENOMIC DNA]</scope>
    <source>
        <strain evidence="3">CCBAU 57015</strain>
    </source>
</reference>
<dbReference type="STRING" id="52131.GA0061100_10211"/>
<gene>
    <name evidence="2" type="ORF">GA0061100_10211</name>
</gene>
<accession>A0A1C3UEU5</accession>
<feature type="transmembrane region" description="Helical" evidence="1">
    <location>
        <begin position="195"/>
        <end position="216"/>
    </location>
</feature>
<dbReference type="EMBL" id="FMAC01000002">
    <property type="protein sequence ID" value="SCB14003.1"/>
    <property type="molecule type" value="Genomic_DNA"/>
</dbReference>
<proteinExistence type="predicted"/>
<sequence>MPRGSVTSPSTGGGAVSDTVSARQAVDADTAIVRQRPGIAIAIFLILVAVFVAVFKFPPILDYPNHYARMWLLAGGINTPPFREIYAIDWNRTFTNVGIDLAAYWLGPLVGVSLLARSLLFLAIVLPPLGAIALHRRLHGGGYYWQIGILYFAWCATLIGGFINFQIGLGMALFFATADHVLQSRNPVALFGWRLLAGLLLTVMHLFSLGFYMALVCGLEFSPTTAALRSPRDFLRLCGRLVLAMLACALPAICLFLYQPVLPDGGGSLDASWNNSIVLLLANLMSAFWSYVLPVDMLFLVPLIFVGIYAVLTRRLSVHAGMAVTAAGLLLLSCVVPRHMLGTGWISWRFPIMMALAAMVMISPLPRVPRRQAFLVMLVLSTVVLGRTAWIGVNWWQGQSDVADVSTVLTAVPEGATVLPVMRQQNGRGIADHRYFAWNQDTFRHLPTLAVPYAHAFVPTIFTARGKQPLTVLPPWSDIAVPEGNLFPIGLLDCPDEISAFSGIAPYLKDWRHRFDFVLLVNADVEDRFGGVVPQGVKLAAETPFAKLYAVDKAFVPAANAPHSRSCADIAAANG</sequence>
<feature type="transmembrane region" description="Helical" evidence="1">
    <location>
        <begin position="147"/>
        <end position="175"/>
    </location>
</feature>
<feature type="transmembrane region" description="Helical" evidence="1">
    <location>
        <begin position="114"/>
        <end position="135"/>
    </location>
</feature>
<keyword evidence="1" id="KW-0472">Membrane</keyword>
<protein>
    <recommendedName>
        <fullName evidence="4">4-amino-4-deoxy-L-arabinose transferase</fullName>
    </recommendedName>
</protein>
<feature type="transmembrane region" description="Helical" evidence="1">
    <location>
        <begin position="39"/>
        <end position="61"/>
    </location>
</feature>
<feature type="transmembrane region" description="Helical" evidence="1">
    <location>
        <begin position="319"/>
        <end position="340"/>
    </location>
</feature>
<keyword evidence="1" id="KW-0812">Transmembrane</keyword>
<organism evidence="2 3">
    <name type="scientific">Rhizobium hainanense</name>
    <dbReference type="NCBI Taxonomy" id="52131"/>
    <lineage>
        <taxon>Bacteria</taxon>
        <taxon>Pseudomonadati</taxon>
        <taxon>Pseudomonadota</taxon>
        <taxon>Alphaproteobacteria</taxon>
        <taxon>Hyphomicrobiales</taxon>
        <taxon>Rhizobiaceae</taxon>
        <taxon>Rhizobium/Agrobacterium group</taxon>
        <taxon>Rhizobium</taxon>
    </lineage>
</organism>
<keyword evidence="1" id="KW-1133">Transmembrane helix</keyword>
<feature type="transmembrane region" description="Helical" evidence="1">
    <location>
        <begin position="237"/>
        <end position="258"/>
    </location>
</feature>